<evidence type="ECO:0000313" key="1">
    <source>
        <dbReference type="EMBL" id="JAH51507.1"/>
    </source>
</evidence>
<organism evidence="1">
    <name type="scientific">Anguilla anguilla</name>
    <name type="common">European freshwater eel</name>
    <name type="synonym">Muraena anguilla</name>
    <dbReference type="NCBI Taxonomy" id="7936"/>
    <lineage>
        <taxon>Eukaryota</taxon>
        <taxon>Metazoa</taxon>
        <taxon>Chordata</taxon>
        <taxon>Craniata</taxon>
        <taxon>Vertebrata</taxon>
        <taxon>Euteleostomi</taxon>
        <taxon>Actinopterygii</taxon>
        <taxon>Neopterygii</taxon>
        <taxon>Teleostei</taxon>
        <taxon>Anguilliformes</taxon>
        <taxon>Anguillidae</taxon>
        <taxon>Anguilla</taxon>
    </lineage>
</organism>
<name>A0A0E9TDJ2_ANGAN</name>
<dbReference type="EMBL" id="GBXM01057070">
    <property type="protein sequence ID" value="JAH51507.1"/>
    <property type="molecule type" value="Transcribed_RNA"/>
</dbReference>
<sequence>MLFLLQGFRDTNDTFKASVAKHSRALSHTHAHTYTHTFHLYLSRAKIQSLYES</sequence>
<dbReference type="AlphaFoldDB" id="A0A0E9TDJ2"/>
<reference evidence="1" key="2">
    <citation type="journal article" date="2015" name="Fish Shellfish Immunol.">
        <title>Early steps in the European eel (Anguilla anguilla)-Vibrio vulnificus interaction in the gills: Role of the RtxA13 toxin.</title>
        <authorList>
            <person name="Callol A."/>
            <person name="Pajuelo D."/>
            <person name="Ebbesson L."/>
            <person name="Teles M."/>
            <person name="MacKenzie S."/>
            <person name="Amaro C."/>
        </authorList>
    </citation>
    <scope>NUCLEOTIDE SEQUENCE</scope>
</reference>
<proteinExistence type="predicted"/>
<protein>
    <submittedName>
        <fullName evidence="1">Uncharacterized protein</fullName>
    </submittedName>
</protein>
<accession>A0A0E9TDJ2</accession>
<reference evidence="1" key="1">
    <citation type="submission" date="2014-11" db="EMBL/GenBank/DDBJ databases">
        <authorList>
            <person name="Amaro Gonzalez C."/>
        </authorList>
    </citation>
    <scope>NUCLEOTIDE SEQUENCE</scope>
</reference>